<organism evidence="2 4">
    <name type="scientific">Trifolium pratense</name>
    <name type="common">Red clover</name>
    <dbReference type="NCBI Taxonomy" id="57577"/>
    <lineage>
        <taxon>Eukaryota</taxon>
        <taxon>Viridiplantae</taxon>
        <taxon>Streptophyta</taxon>
        <taxon>Embryophyta</taxon>
        <taxon>Tracheophyta</taxon>
        <taxon>Spermatophyta</taxon>
        <taxon>Magnoliopsida</taxon>
        <taxon>eudicotyledons</taxon>
        <taxon>Gunneridae</taxon>
        <taxon>Pentapetalae</taxon>
        <taxon>rosids</taxon>
        <taxon>fabids</taxon>
        <taxon>Fabales</taxon>
        <taxon>Fabaceae</taxon>
        <taxon>Papilionoideae</taxon>
        <taxon>50 kb inversion clade</taxon>
        <taxon>NPAAA clade</taxon>
        <taxon>Hologalegina</taxon>
        <taxon>IRL clade</taxon>
        <taxon>Trifolieae</taxon>
        <taxon>Trifolium</taxon>
    </lineage>
</organism>
<keyword evidence="1" id="KW-0472">Membrane</keyword>
<proteinExistence type="predicted"/>
<dbReference type="Proteomes" id="UP000236291">
    <property type="component" value="Unassembled WGS sequence"/>
</dbReference>
<dbReference type="EMBL" id="ASHM01021933">
    <property type="protein sequence ID" value="PNY02882.1"/>
    <property type="molecule type" value="Genomic_DNA"/>
</dbReference>
<keyword evidence="1" id="KW-1133">Transmembrane helix</keyword>
<gene>
    <name evidence="3" type="ORF">L195_g026203</name>
    <name evidence="2" type="ORF">L195_g046657</name>
</gene>
<accession>A0A2K3MIB7</accession>
<protein>
    <submittedName>
        <fullName evidence="2">Uncharacterized protein</fullName>
    </submittedName>
</protein>
<feature type="transmembrane region" description="Helical" evidence="1">
    <location>
        <begin position="7"/>
        <end position="28"/>
    </location>
</feature>
<sequence length="151" mass="16716">MALIVEWYDFVCFGIVGVSILVALWVLWINEGPSASHSDFDILVDSLLVAPPSQDNRVATGHVSNSQLWTSCWRGVHPLVLLVTRFSSLVILAVLLSLDIHEYNAIGDDGICIRMLEVVHQTSSTSKWGTSGVSEKRFGHQKFYQVAKSIC</sequence>
<dbReference type="ExpressionAtlas" id="A0A2K3MIB7">
    <property type="expression patterns" value="baseline"/>
</dbReference>
<reference evidence="2 4" key="1">
    <citation type="journal article" date="2014" name="Am. J. Bot.">
        <title>Genome assembly and annotation for red clover (Trifolium pratense; Fabaceae).</title>
        <authorList>
            <person name="Istvanek J."/>
            <person name="Jaros M."/>
            <person name="Krenek A."/>
            <person name="Repkova J."/>
        </authorList>
    </citation>
    <scope>NUCLEOTIDE SEQUENCE [LARGE SCALE GENOMIC DNA]</scope>
    <source>
        <strain evidence="4">cv. Tatra</strain>
        <tissue evidence="2">Young leaves</tissue>
    </source>
</reference>
<evidence type="ECO:0000313" key="4">
    <source>
        <dbReference type="Proteomes" id="UP000236291"/>
    </source>
</evidence>
<evidence type="ECO:0000256" key="1">
    <source>
        <dbReference type="SAM" id="Phobius"/>
    </source>
</evidence>
<name>A0A2K3MIB7_TRIPR</name>
<comment type="caution">
    <text evidence="2">The sequence shown here is derived from an EMBL/GenBank/DDBJ whole genome shotgun (WGS) entry which is preliminary data.</text>
</comment>
<evidence type="ECO:0000313" key="2">
    <source>
        <dbReference type="EMBL" id="PNX90533.1"/>
    </source>
</evidence>
<reference evidence="2 4" key="2">
    <citation type="journal article" date="2017" name="Front. Plant Sci.">
        <title>Gene Classification and Mining of Molecular Markers Useful in Red Clover (Trifolium pratense) Breeding.</title>
        <authorList>
            <person name="Istvanek J."/>
            <person name="Dluhosova J."/>
            <person name="Dluhos P."/>
            <person name="Patkova L."/>
            <person name="Nedelnik J."/>
            <person name="Repkova J."/>
        </authorList>
    </citation>
    <scope>NUCLEOTIDE SEQUENCE [LARGE SCALE GENOMIC DNA]</scope>
    <source>
        <strain evidence="4">cv. Tatra</strain>
        <tissue evidence="2">Young leaves</tissue>
    </source>
</reference>
<dbReference type="EMBL" id="ASHM01063147">
    <property type="protein sequence ID" value="PNX90533.1"/>
    <property type="molecule type" value="Genomic_DNA"/>
</dbReference>
<feature type="transmembrane region" description="Helical" evidence="1">
    <location>
        <begin position="79"/>
        <end position="98"/>
    </location>
</feature>
<dbReference type="AlphaFoldDB" id="A0A2K3MIB7"/>
<keyword evidence="1" id="KW-0812">Transmembrane</keyword>
<evidence type="ECO:0000313" key="3">
    <source>
        <dbReference type="EMBL" id="PNY02882.1"/>
    </source>
</evidence>